<evidence type="ECO:0000256" key="5">
    <source>
        <dbReference type="ARBA" id="ARBA00023180"/>
    </source>
</evidence>
<dbReference type="InterPro" id="IPR008758">
    <property type="entry name" value="Peptidase_S28"/>
</dbReference>
<name>A0A1Y1W0B2_9FUNG</name>
<comment type="caution">
    <text evidence="6">The sequence shown here is derived from an EMBL/GenBank/DDBJ whole genome shotgun (WGS) entry which is preliminary data.</text>
</comment>
<keyword evidence="2" id="KW-0645">Protease</keyword>
<dbReference type="InterPro" id="IPR029058">
    <property type="entry name" value="AB_hydrolase_fold"/>
</dbReference>
<keyword evidence="5" id="KW-0325">Glycoprotein</keyword>
<comment type="similarity">
    <text evidence="1">Belongs to the peptidase S28 family.</text>
</comment>
<dbReference type="GO" id="GO:0070008">
    <property type="term" value="F:serine-type exopeptidase activity"/>
    <property type="evidence" value="ECO:0007669"/>
    <property type="project" value="InterPro"/>
</dbReference>
<dbReference type="Gene3D" id="3.40.50.1820">
    <property type="entry name" value="alpha/beta hydrolase"/>
    <property type="match status" value="1"/>
</dbReference>
<reference evidence="6 7" key="1">
    <citation type="submission" date="2016-07" db="EMBL/GenBank/DDBJ databases">
        <title>Pervasive Adenine N6-methylation of Active Genes in Fungi.</title>
        <authorList>
            <consortium name="DOE Joint Genome Institute"/>
            <person name="Mondo S.J."/>
            <person name="Dannebaum R.O."/>
            <person name="Kuo R.C."/>
            <person name="Labutti K."/>
            <person name="Haridas S."/>
            <person name="Kuo A."/>
            <person name="Salamov A."/>
            <person name="Ahrendt S.R."/>
            <person name="Lipzen A."/>
            <person name="Sullivan W."/>
            <person name="Andreopoulos W.B."/>
            <person name="Clum A."/>
            <person name="Lindquist E."/>
            <person name="Daum C."/>
            <person name="Ramamoorthy G.K."/>
            <person name="Gryganskyi A."/>
            <person name="Culley D."/>
            <person name="Magnuson J.K."/>
            <person name="James T.Y."/>
            <person name="O'Malley M.A."/>
            <person name="Stajich J.E."/>
            <person name="Spatafora J.W."/>
            <person name="Visel A."/>
            <person name="Grigoriev I.V."/>
        </authorList>
    </citation>
    <scope>NUCLEOTIDE SEQUENCE [LARGE SCALE GENOMIC DNA]</scope>
    <source>
        <strain evidence="6 7">ATCC 12442</strain>
    </source>
</reference>
<organism evidence="6 7">
    <name type="scientific">Linderina pennispora</name>
    <dbReference type="NCBI Taxonomy" id="61395"/>
    <lineage>
        <taxon>Eukaryota</taxon>
        <taxon>Fungi</taxon>
        <taxon>Fungi incertae sedis</taxon>
        <taxon>Zoopagomycota</taxon>
        <taxon>Kickxellomycotina</taxon>
        <taxon>Kickxellomycetes</taxon>
        <taxon>Kickxellales</taxon>
        <taxon>Kickxellaceae</taxon>
        <taxon>Linderina</taxon>
    </lineage>
</organism>
<dbReference type="OrthoDB" id="1735038at2759"/>
<dbReference type="PANTHER" id="PTHR11010">
    <property type="entry name" value="PROTEASE S28 PRO-X CARBOXYPEPTIDASE-RELATED"/>
    <property type="match status" value="1"/>
</dbReference>
<keyword evidence="4" id="KW-0378">Hydrolase</keyword>
<evidence type="ECO:0000256" key="2">
    <source>
        <dbReference type="ARBA" id="ARBA00022670"/>
    </source>
</evidence>
<evidence type="ECO:0000256" key="3">
    <source>
        <dbReference type="ARBA" id="ARBA00022729"/>
    </source>
</evidence>
<protein>
    <submittedName>
        <fullName evidence="6">Peptidase S28</fullName>
    </submittedName>
</protein>
<accession>A0A1Y1W0B2</accession>
<sequence length="481" mass="53409">MWTESQMDMLDSPQGSEAMGVAGRMRFSVYKPSAVQNPEPFWFMQKVDHTGLNNTLFKQRIYINTKEYKAGGPIYLFNSGETPASPSYLYGGEPYQLAKNTGGILVIMEHRYYGQSYPVSDMSGPSMQYLTVENSLDDIANFIRNAPAFIQASTGIEIASNSKWVVTGGSYSATLAAWARMQYPDLIHAAYASSAPVVAQVDFFQYDQVVGEALPCASKIADAIDTLDLILDSKSRTLIDSWKRASGLEQVKDDVDFAGAFIDQMSNVVQYYVPPAPGTNAPDAIASLCSWFDRQQYIPLQNLADMTSAYIRFNSIDTVSAYSSLAGAHSTNLGQDGRAWYYQTCTQFGFWQTAPRPPQRRLRSKYLTAEWQRTPCSVFFGDTVTGDVNTDKINSKYGGLKPNVTRVVFVNGLHDPWSRLSIVSEARYGKGLTNTRGNTILTMPLASHVTDFYVGANRTDFGVNVVREKILEAIMQYLAED</sequence>
<dbReference type="PANTHER" id="PTHR11010:SF117">
    <property type="entry name" value="SERINE PROTEASE 16"/>
    <property type="match status" value="1"/>
</dbReference>
<dbReference type="InterPro" id="IPR042269">
    <property type="entry name" value="Ser_carbopepase_S28_SKS"/>
</dbReference>
<keyword evidence="3" id="KW-0732">Signal</keyword>
<dbReference type="GO" id="GO:0006508">
    <property type="term" value="P:proteolysis"/>
    <property type="evidence" value="ECO:0007669"/>
    <property type="project" value="UniProtKB-KW"/>
</dbReference>
<evidence type="ECO:0000313" key="7">
    <source>
        <dbReference type="Proteomes" id="UP000193922"/>
    </source>
</evidence>
<dbReference type="SUPFAM" id="SSF53474">
    <property type="entry name" value="alpha/beta-Hydrolases"/>
    <property type="match status" value="1"/>
</dbReference>
<dbReference type="Pfam" id="PF05577">
    <property type="entry name" value="Peptidase_S28"/>
    <property type="match status" value="1"/>
</dbReference>
<dbReference type="Gene3D" id="1.20.120.980">
    <property type="entry name" value="Serine carboxypeptidase S28, SKS domain"/>
    <property type="match status" value="1"/>
</dbReference>
<evidence type="ECO:0000256" key="1">
    <source>
        <dbReference type="ARBA" id="ARBA00011079"/>
    </source>
</evidence>
<evidence type="ECO:0000313" key="6">
    <source>
        <dbReference type="EMBL" id="ORX66932.1"/>
    </source>
</evidence>
<dbReference type="EMBL" id="MCFD01000014">
    <property type="protein sequence ID" value="ORX66932.1"/>
    <property type="molecule type" value="Genomic_DNA"/>
</dbReference>
<dbReference type="GO" id="GO:0008239">
    <property type="term" value="F:dipeptidyl-peptidase activity"/>
    <property type="evidence" value="ECO:0007669"/>
    <property type="project" value="TreeGrafter"/>
</dbReference>
<proteinExistence type="inferred from homology"/>
<dbReference type="AlphaFoldDB" id="A0A1Y1W0B2"/>
<keyword evidence="7" id="KW-1185">Reference proteome</keyword>
<gene>
    <name evidence="6" type="ORF">DL89DRAFT_260025</name>
</gene>
<evidence type="ECO:0000256" key="4">
    <source>
        <dbReference type="ARBA" id="ARBA00022801"/>
    </source>
</evidence>
<dbReference type="GeneID" id="63802387"/>
<dbReference type="Proteomes" id="UP000193922">
    <property type="component" value="Unassembled WGS sequence"/>
</dbReference>
<dbReference type="RefSeq" id="XP_040740891.1">
    <property type="nucleotide sequence ID" value="XM_040885739.1"/>
</dbReference>